<protein>
    <submittedName>
        <fullName evidence="5">Hydroxymethylglutaryl-CoA synthase</fullName>
        <ecNumber evidence="5">2.3.3.10</ecNumber>
    </submittedName>
</protein>
<dbReference type="PANTHER" id="PTHR43323">
    <property type="entry name" value="3-HYDROXY-3-METHYLGLUTARYL COENZYME A SYNTHASE"/>
    <property type="match status" value="1"/>
</dbReference>
<name>A0ABX5QNP5_9LACO</name>
<reference evidence="5 6" key="1">
    <citation type="journal article" date="2019" name="Syst. Appl. Microbiol.">
        <title>Oenococcus sicerae sp. nov., isolated from French cider.</title>
        <authorList>
            <person name="Cousin F.J."/>
            <person name="Le Guellec R."/>
            <person name="Chagnot C."/>
            <person name="Goux D."/>
            <person name="Dalmasso M."/>
            <person name="Laplace J.M."/>
            <person name="Cretenet M."/>
        </authorList>
    </citation>
    <scope>NUCLEOTIDE SEQUENCE [LARGE SCALE GENOMIC DNA]</scope>
    <source>
        <strain evidence="5 6">UCMA 15228</strain>
    </source>
</reference>
<dbReference type="Proteomes" id="UP000286907">
    <property type="component" value="Chromosome"/>
</dbReference>
<feature type="domain" description="Hydroxymethylglutaryl-coenzyme A synthase N-terminal" evidence="3">
    <location>
        <begin position="2"/>
        <end position="167"/>
    </location>
</feature>
<sequence>MTVGIDEISFFTPNLYLDLTDLAKARGIDPNKFTIGIGQEKQSVVPPSQDSVTMAASAGSMLLTGKSTDYINSISEILFASESGIDNSKSGAVYLQTMLHLAKNVRTIELKQACYAGTFALMTAFDYVSLHPNERVLVVATDVARYGLKSAGEVTQGAGAVAMIVSSDPKLAGYNHDSVFQSQDLMDFWRPLDETDAIVSGKFSQEAYETFFANAWQDYIRRTGRRIADFKAFVFHLPFTKMGKKALDQIIDQADGQQQQNLERNRLAGQIYGRQVGNIYTGSLYLSLISLLDHGDVQAGDLIAMFSYGSGAEGELYSLTLMENYQQAIKSHVQKDLNARQRLSVLEYEKLFKLFPKSSDDQSLMNEYDKSLFQLAEIKNHQRIYKAAVSKLLIK</sequence>
<evidence type="ECO:0000259" key="4">
    <source>
        <dbReference type="Pfam" id="PF08540"/>
    </source>
</evidence>
<dbReference type="PANTHER" id="PTHR43323:SF2">
    <property type="entry name" value="HYDROXYMETHYLGLUTARYL-COA SYNTHASE"/>
    <property type="match status" value="1"/>
</dbReference>
<dbReference type="InterPro" id="IPR011554">
    <property type="entry name" value="HMG_CoA_synthase_prok"/>
</dbReference>
<dbReference type="CDD" id="cd00827">
    <property type="entry name" value="init_cond_enzymes"/>
    <property type="match status" value="1"/>
</dbReference>
<evidence type="ECO:0000313" key="6">
    <source>
        <dbReference type="Proteomes" id="UP000286907"/>
    </source>
</evidence>
<evidence type="ECO:0000259" key="3">
    <source>
        <dbReference type="Pfam" id="PF01154"/>
    </source>
</evidence>
<keyword evidence="2 5" id="KW-0808">Transferase</keyword>
<dbReference type="Gene3D" id="3.40.47.10">
    <property type="match status" value="2"/>
</dbReference>
<accession>A0ABX5QNP5</accession>
<dbReference type="InterPro" id="IPR013746">
    <property type="entry name" value="HMG_CoA_synt_C_dom"/>
</dbReference>
<dbReference type="RefSeq" id="WP_128686871.1">
    <property type="nucleotide sequence ID" value="NZ_CP029684.2"/>
</dbReference>
<organism evidence="5 6">
    <name type="scientific">Oenococcus sicerae</name>
    <dbReference type="NCBI Taxonomy" id="2203724"/>
    <lineage>
        <taxon>Bacteria</taxon>
        <taxon>Bacillati</taxon>
        <taxon>Bacillota</taxon>
        <taxon>Bacilli</taxon>
        <taxon>Lactobacillales</taxon>
        <taxon>Lactobacillaceae</taxon>
        <taxon>Oenococcus</taxon>
    </lineage>
</organism>
<dbReference type="Pfam" id="PF08540">
    <property type="entry name" value="HMG_CoA_synt_C"/>
    <property type="match status" value="1"/>
</dbReference>
<dbReference type="NCBIfam" id="TIGR01835">
    <property type="entry name" value="HMG-CoA-S_prok"/>
    <property type="match status" value="1"/>
</dbReference>
<feature type="domain" description="Hydroxymethylglutaryl-coenzyme A synthase C-terminal" evidence="4">
    <location>
        <begin position="272"/>
        <end position="362"/>
    </location>
</feature>
<dbReference type="EC" id="2.3.3.10" evidence="5"/>
<dbReference type="EMBL" id="CP029684">
    <property type="protein sequence ID" value="QAS70405.1"/>
    <property type="molecule type" value="Genomic_DNA"/>
</dbReference>
<evidence type="ECO:0000313" key="5">
    <source>
        <dbReference type="EMBL" id="QAS70405.1"/>
    </source>
</evidence>
<dbReference type="InterPro" id="IPR016039">
    <property type="entry name" value="Thiolase-like"/>
</dbReference>
<comment type="similarity">
    <text evidence="1">Belongs to the thiolase-like superfamily. HMG-CoA synthase family.</text>
</comment>
<gene>
    <name evidence="5" type="ORF">DLJ48_07665</name>
</gene>
<dbReference type="GO" id="GO:0004421">
    <property type="term" value="F:hydroxymethylglutaryl-CoA synthase activity"/>
    <property type="evidence" value="ECO:0007669"/>
    <property type="project" value="UniProtKB-EC"/>
</dbReference>
<keyword evidence="6" id="KW-1185">Reference proteome</keyword>
<proteinExistence type="inferred from homology"/>
<evidence type="ECO:0000256" key="1">
    <source>
        <dbReference type="ARBA" id="ARBA00007061"/>
    </source>
</evidence>
<keyword evidence="5" id="KW-0012">Acyltransferase</keyword>
<evidence type="ECO:0000256" key="2">
    <source>
        <dbReference type="ARBA" id="ARBA00022679"/>
    </source>
</evidence>
<dbReference type="InterPro" id="IPR013528">
    <property type="entry name" value="HMG_CoA_synth_N"/>
</dbReference>
<dbReference type="SUPFAM" id="SSF53901">
    <property type="entry name" value="Thiolase-like"/>
    <property type="match status" value="2"/>
</dbReference>
<dbReference type="Pfam" id="PF01154">
    <property type="entry name" value="HMG_CoA_synt_N"/>
    <property type="match status" value="1"/>
</dbReference>